<feature type="signal peptide" evidence="8">
    <location>
        <begin position="1"/>
        <end position="24"/>
    </location>
</feature>
<keyword evidence="5 7" id="KW-0472">Membrane</keyword>
<evidence type="ECO:0000256" key="3">
    <source>
        <dbReference type="ARBA" id="ARBA00022452"/>
    </source>
</evidence>
<dbReference type="OrthoDB" id="9768177at2"/>
<dbReference type="Gene3D" id="2.40.170.20">
    <property type="entry name" value="TonB-dependent receptor, beta-barrel domain"/>
    <property type="match status" value="1"/>
</dbReference>
<comment type="subcellular location">
    <subcellularLocation>
        <location evidence="1 7">Cell outer membrane</location>
        <topology evidence="1 7">Multi-pass membrane protein</topology>
    </subcellularLocation>
</comment>
<dbReference type="Gene3D" id="2.170.130.10">
    <property type="entry name" value="TonB-dependent receptor, plug domain"/>
    <property type="match status" value="1"/>
</dbReference>
<dbReference type="Gene3D" id="2.60.40.1120">
    <property type="entry name" value="Carboxypeptidase-like, regulatory domain"/>
    <property type="match status" value="1"/>
</dbReference>
<dbReference type="RefSeq" id="WP_002997064.1">
    <property type="nucleotide sequence ID" value="NZ_GL379771.1"/>
</dbReference>
<keyword evidence="4 7" id="KW-0812">Transmembrane</keyword>
<evidence type="ECO:0000256" key="8">
    <source>
        <dbReference type="SAM" id="SignalP"/>
    </source>
</evidence>
<keyword evidence="8" id="KW-0732">Signal</keyword>
<dbReference type="STRING" id="525373.HMPREF0766_10274"/>
<comment type="caution">
    <text evidence="10">The sequence shown here is derived from an EMBL/GenBank/DDBJ whole genome shotgun (WGS) entry which is preliminary data.</text>
</comment>
<reference evidence="10" key="1">
    <citation type="submission" date="2010-07" db="EMBL/GenBank/DDBJ databases">
        <authorList>
            <person name="Muzny D."/>
            <person name="Qin X."/>
            <person name="Buhay C."/>
            <person name="Dugan-Rocha S."/>
            <person name="Ding Y."/>
            <person name="Chen G."/>
            <person name="Hawes A."/>
            <person name="Holder M."/>
            <person name="Jhangiani S."/>
            <person name="Johnson A."/>
            <person name="Khan Z."/>
            <person name="Li Z."/>
            <person name="Liu W."/>
            <person name="Liu X."/>
            <person name="Perez L."/>
            <person name="Shen H."/>
            <person name="Wang Q."/>
            <person name="Watt J."/>
            <person name="Xi L."/>
            <person name="Xin Y."/>
            <person name="Zhou J."/>
            <person name="Deng J."/>
            <person name="Jiang H."/>
            <person name="Liu Y."/>
            <person name="Qu J."/>
            <person name="Song X.-Z."/>
            <person name="Zhang L."/>
            <person name="Villasana D."/>
            <person name="Johnson A."/>
            <person name="Liu J."/>
            <person name="Liyanage D."/>
            <person name="Lorensuhewa L."/>
            <person name="Robinson T."/>
            <person name="Song A."/>
            <person name="Song B.-B."/>
            <person name="Dinh H."/>
            <person name="Thornton R."/>
            <person name="Coyle M."/>
            <person name="Francisco L."/>
            <person name="Jackson L."/>
            <person name="Javaid M."/>
            <person name="Korchina V."/>
            <person name="Kovar C."/>
            <person name="Mata R."/>
            <person name="Mathew T."/>
            <person name="Ngo R."/>
            <person name="Nguyen L."/>
            <person name="Nguyen N."/>
            <person name="Okwuonu G."/>
            <person name="Ongeri F."/>
            <person name="Pham C."/>
            <person name="Simmons D."/>
            <person name="Wilczek-Boney K."/>
            <person name="Hale W."/>
            <person name="Jakkamsetti A."/>
            <person name="Pham P."/>
            <person name="Ruth R."/>
            <person name="San Lucas F."/>
            <person name="Warren J."/>
            <person name="Zhang J."/>
            <person name="Zhao Z."/>
            <person name="Zhou C."/>
            <person name="Zhu D."/>
            <person name="Lee S."/>
            <person name="Bess C."/>
            <person name="Blankenburg K."/>
            <person name="Forbes L."/>
            <person name="Fu Q."/>
            <person name="Gubbala S."/>
            <person name="Hirani K."/>
            <person name="Jayaseelan J.C."/>
            <person name="Lara F."/>
            <person name="Munidasa M."/>
            <person name="Palculict T."/>
            <person name="Patil S."/>
            <person name="Pu L.-L."/>
            <person name="Saada N."/>
            <person name="Tang L."/>
            <person name="Weissenberger G."/>
            <person name="Zhu Y."/>
            <person name="Hemphill L."/>
            <person name="Shang Y."/>
            <person name="Youmans B."/>
            <person name="Ayvaz T."/>
            <person name="Ross M."/>
            <person name="Santibanez J."/>
            <person name="Aqrawi P."/>
            <person name="Gross S."/>
            <person name="Joshi V."/>
            <person name="Fowler G."/>
            <person name="Nazareth L."/>
            <person name="Reid J."/>
            <person name="Worley K."/>
            <person name="Petrosino J."/>
            <person name="Highlander S."/>
            <person name="Gibbs R."/>
        </authorList>
    </citation>
    <scope>NUCLEOTIDE SEQUENCE [LARGE SCALE GENOMIC DNA]</scope>
    <source>
        <strain evidence="10">ATCC 33861</strain>
    </source>
</reference>
<gene>
    <name evidence="10" type="ORF">HMPREF0766_10274</name>
</gene>
<comment type="similarity">
    <text evidence="7">Belongs to the TonB-dependent receptor family.</text>
</comment>
<keyword evidence="2 7" id="KW-0813">Transport</keyword>
<dbReference type="InterPro" id="IPR012910">
    <property type="entry name" value="Plug_dom"/>
</dbReference>
<dbReference type="Pfam" id="PF07715">
    <property type="entry name" value="Plug"/>
    <property type="match status" value="1"/>
</dbReference>
<keyword evidence="6 7" id="KW-0998">Cell outer membrane</keyword>
<accession>D7VH05</accession>
<feature type="domain" description="TonB-dependent receptor plug" evidence="9">
    <location>
        <begin position="116"/>
        <end position="246"/>
    </location>
</feature>
<dbReference type="InterPro" id="IPR008969">
    <property type="entry name" value="CarboxyPept-like_regulatory"/>
</dbReference>
<dbReference type="InterPro" id="IPR037066">
    <property type="entry name" value="Plug_dom_sf"/>
</dbReference>
<feature type="chain" id="PRO_5003107097" evidence="8">
    <location>
        <begin position="25"/>
        <end position="1105"/>
    </location>
</feature>
<dbReference type="EMBL" id="ACHA02000002">
    <property type="protein sequence ID" value="EFK59357.1"/>
    <property type="molecule type" value="Genomic_DNA"/>
</dbReference>
<dbReference type="SUPFAM" id="SSF56935">
    <property type="entry name" value="Porins"/>
    <property type="match status" value="1"/>
</dbReference>
<dbReference type="NCBIfam" id="TIGR04057">
    <property type="entry name" value="SusC_RagA_signa"/>
    <property type="match status" value="1"/>
</dbReference>
<dbReference type="InterPro" id="IPR023996">
    <property type="entry name" value="TonB-dep_OMP_SusC/RagA"/>
</dbReference>
<organism evidence="10 11">
    <name type="scientific">Sphingobacterium spiritivorum ATCC 33861</name>
    <dbReference type="NCBI Taxonomy" id="525373"/>
    <lineage>
        <taxon>Bacteria</taxon>
        <taxon>Pseudomonadati</taxon>
        <taxon>Bacteroidota</taxon>
        <taxon>Sphingobacteriia</taxon>
        <taxon>Sphingobacteriales</taxon>
        <taxon>Sphingobacteriaceae</taxon>
        <taxon>Sphingobacterium</taxon>
    </lineage>
</organism>
<protein>
    <submittedName>
        <fullName evidence="10">TonB-linked outer membrane protein, SusC/RagA family</fullName>
    </submittedName>
</protein>
<evidence type="ECO:0000256" key="6">
    <source>
        <dbReference type="ARBA" id="ARBA00023237"/>
    </source>
</evidence>
<dbReference type="Proteomes" id="UP000006258">
    <property type="component" value="Unassembled WGS sequence"/>
</dbReference>
<dbReference type="InterPro" id="IPR039426">
    <property type="entry name" value="TonB-dep_rcpt-like"/>
</dbReference>
<evidence type="ECO:0000313" key="11">
    <source>
        <dbReference type="Proteomes" id="UP000006258"/>
    </source>
</evidence>
<sequence length="1105" mass="122940">MKQFYQTWCIAILLSILSITDVFSQQTVTGKVTDASGNVPGVTVAVKGTSRGTQTGADGSYSIQAAQGETLRFSMVGYTSQEIVVGSTKTINVLLEENQGSLDEVVVTALGIKREKRSLGYATATISNDDLMKTGATQNPFLAMYGKAAGVGVNIGSGGPTAGVNIRIRGAAGLESGTNTRPLFVVDGVPLYDESTSMESRGYDPLNSFDYGSGINDLNSEDIESMEILKGAKATVLYGSQALNGVVLITTKSGRKTRGLGIQLSQQTSIDQPFTFIDFQNDYGSGESTRDIQYATINGQQVRKLPLSRFSFGPKFDGTSIMMYDSTMNNYKAYPNNFIDFFRTVVNNRTNVAVAGGGEIGSARASYTTNSYKDILPGFKQKQHTFSFNGNFMPSKFASFEFVNNLYSVNTKNRRPNIQQLVATGLNRDYDYNWMKEFYHDADGFKRDLENYGLGSSSPGFWPNAASSILWEQNDNLDEDKKFHLVSSIRSTLRFTDNISFIGQAAIDYTNTDFITQNKIIRMSPDRIGGGYRWTKRNLMVQNYQGLIKYENTFNKDWNFFGFVGSAYQKITDNSMYTSTGDMGLLYPDWYSLDNANIANWPTAGARSKVLGNKRGSDVLYSVLGSATLAYKETYYLEAQARNDWNSTLQSPNNSYFYPGLSFTWNFSNNIEIPRLQYGKFRLAWADVGGGPSTATGDRYFANNVFSVGQLPYSYGPVSVTPPSALFLEMIKPFRKREFEVGFNTRWFEKSRLEVDFSFYNNNTYNQIVSQPLSSATGYSTARINTGDLKNWGTEVFIKGAPLANDKFRWDLTLTAANQFSKVKKLYPGISQKFITGNSGFQVWAEEGKRIGEIRVYDYKRDDAGNKIVGNNGQYVLSDAVTNSGKNVNPDVFGGIMNDFFFKGFNFHVGIDYKFGGSIFSYTNNYLMGTGVIKQSLPGRDEENGGIAYYIDANNNKIRWQHNQSAPAASKDGIVYHDGMIMDGVRAVTTNGQTSYVQNDIIVSAPSYYQTYISDNSTSWPPDRLFKNDYIKLRELAISYTIPQELSNKMKLQKLTLTASVRNLGYLYKTVPNIDPEGALGSQGYIENSFYPSIRTYTFGLNVSF</sequence>
<name>D7VH05_SPHSI</name>
<dbReference type="HOGENOM" id="CLU_004317_2_1_10"/>
<dbReference type="SUPFAM" id="SSF49464">
    <property type="entry name" value="Carboxypeptidase regulatory domain-like"/>
    <property type="match status" value="1"/>
</dbReference>
<evidence type="ECO:0000256" key="5">
    <source>
        <dbReference type="ARBA" id="ARBA00023136"/>
    </source>
</evidence>
<proteinExistence type="inferred from homology"/>
<dbReference type="AlphaFoldDB" id="D7VH05"/>
<evidence type="ECO:0000256" key="1">
    <source>
        <dbReference type="ARBA" id="ARBA00004571"/>
    </source>
</evidence>
<dbReference type="GeneID" id="95429481"/>
<dbReference type="eggNOG" id="COG4206">
    <property type="taxonomic scope" value="Bacteria"/>
</dbReference>
<dbReference type="InterPro" id="IPR023997">
    <property type="entry name" value="TonB-dep_OMP_SusC/RagA_CS"/>
</dbReference>
<evidence type="ECO:0000259" key="9">
    <source>
        <dbReference type="Pfam" id="PF07715"/>
    </source>
</evidence>
<dbReference type="GO" id="GO:0009279">
    <property type="term" value="C:cell outer membrane"/>
    <property type="evidence" value="ECO:0007669"/>
    <property type="project" value="UniProtKB-SubCell"/>
</dbReference>
<evidence type="ECO:0000256" key="4">
    <source>
        <dbReference type="ARBA" id="ARBA00022692"/>
    </source>
</evidence>
<dbReference type="Pfam" id="PF13715">
    <property type="entry name" value="CarbopepD_reg_2"/>
    <property type="match status" value="1"/>
</dbReference>
<evidence type="ECO:0000313" key="10">
    <source>
        <dbReference type="EMBL" id="EFK59357.1"/>
    </source>
</evidence>
<dbReference type="InterPro" id="IPR036942">
    <property type="entry name" value="Beta-barrel_TonB_sf"/>
</dbReference>
<keyword evidence="11" id="KW-1185">Reference proteome</keyword>
<evidence type="ECO:0000256" key="7">
    <source>
        <dbReference type="PROSITE-ProRule" id="PRU01360"/>
    </source>
</evidence>
<keyword evidence="3 7" id="KW-1134">Transmembrane beta strand</keyword>
<dbReference type="NCBIfam" id="TIGR04056">
    <property type="entry name" value="OMP_RagA_SusC"/>
    <property type="match status" value="1"/>
</dbReference>
<evidence type="ECO:0000256" key="2">
    <source>
        <dbReference type="ARBA" id="ARBA00022448"/>
    </source>
</evidence>
<dbReference type="PROSITE" id="PS52016">
    <property type="entry name" value="TONB_DEPENDENT_REC_3"/>
    <property type="match status" value="1"/>
</dbReference>